<keyword evidence="1" id="KW-1015">Disulfide bond</keyword>
<feature type="domain" description="C-type lectin" evidence="2">
    <location>
        <begin position="11"/>
        <end position="131"/>
    </location>
</feature>
<dbReference type="SUPFAM" id="SSF56436">
    <property type="entry name" value="C-type lectin-like"/>
    <property type="match status" value="1"/>
</dbReference>
<organism evidence="3 4">
    <name type="scientific">Acanthochromis polyacanthus</name>
    <name type="common">spiny chromis</name>
    <dbReference type="NCBI Taxonomy" id="80966"/>
    <lineage>
        <taxon>Eukaryota</taxon>
        <taxon>Metazoa</taxon>
        <taxon>Chordata</taxon>
        <taxon>Craniata</taxon>
        <taxon>Vertebrata</taxon>
        <taxon>Euteleostomi</taxon>
        <taxon>Actinopterygii</taxon>
        <taxon>Neopterygii</taxon>
        <taxon>Teleostei</taxon>
        <taxon>Neoteleostei</taxon>
        <taxon>Acanthomorphata</taxon>
        <taxon>Ovalentaria</taxon>
        <taxon>Pomacentridae</taxon>
        <taxon>Acanthochromis</taxon>
    </lineage>
</organism>
<dbReference type="InterPro" id="IPR001304">
    <property type="entry name" value="C-type_lectin-like"/>
</dbReference>
<dbReference type="PANTHER" id="PTHR45784">
    <property type="entry name" value="C-TYPE LECTIN DOMAIN FAMILY 20 MEMBER A-RELATED"/>
    <property type="match status" value="1"/>
</dbReference>
<dbReference type="SMART" id="SM00034">
    <property type="entry name" value="CLECT"/>
    <property type="match status" value="1"/>
</dbReference>
<reference evidence="3" key="1">
    <citation type="submission" date="2025-08" db="UniProtKB">
        <authorList>
            <consortium name="Ensembl"/>
        </authorList>
    </citation>
    <scope>IDENTIFICATION</scope>
</reference>
<dbReference type="Pfam" id="PF00059">
    <property type="entry name" value="Lectin_C"/>
    <property type="match status" value="1"/>
</dbReference>
<evidence type="ECO:0000313" key="4">
    <source>
        <dbReference type="Proteomes" id="UP000257200"/>
    </source>
</evidence>
<dbReference type="InParanoid" id="A0A3Q1FTV4"/>
<dbReference type="InterPro" id="IPR016186">
    <property type="entry name" value="C-type_lectin-like/link_sf"/>
</dbReference>
<accession>A0A3Q1FTV4</accession>
<proteinExistence type="predicted"/>
<protein>
    <recommendedName>
        <fullName evidence="2">C-type lectin domain-containing protein</fullName>
    </recommendedName>
</protein>
<sequence>MDQKLTLIFLYHYVDQKMTWTDAQHYCRVKYTDLATFENMDDINRLKRPGLVTSPSWIGLTDDPKSWKGPLGNDTNSWRWSSTGETSKTAYQNWQPGFPNKYDANQLCGYVTGSRWWDDWDCHDTQHFVCFKGKKHFAL</sequence>
<evidence type="ECO:0000259" key="2">
    <source>
        <dbReference type="PROSITE" id="PS50041"/>
    </source>
</evidence>
<dbReference type="PROSITE" id="PS50041">
    <property type="entry name" value="C_TYPE_LECTIN_2"/>
    <property type="match status" value="1"/>
</dbReference>
<keyword evidence="4" id="KW-1185">Reference proteome</keyword>
<dbReference type="PROSITE" id="PS00615">
    <property type="entry name" value="C_TYPE_LECTIN_1"/>
    <property type="match status" value="1"/>
</dbReference>
<dbReference type="InterPro" id="IPR018378">
    <property type="entry name" value="C-type_lectin_CS"/>
</dbReference>
<dbReference type="AlphaFoldDB" id="A0A3Q1FTV4"/>
<dbReference type="GeneTree" id="ENSGT01140000282638"/>
<name>A0A3Q1FTV4_9TELE</name>
<dbReference type="Proteomes" id="UP000257200">
    <property type="component" value="Unplaced"/>
</dbReference>
<reference evidence="3" key="2">
    <citation type="submission" date="2025-09" db="UniProtKB">
        <authorList>
            <consortium name="Ensembl"/>
        </authorList>
    </citation>
    <scope>IDENTIFICATION</scope>
</reference>
<evidence type="ECO:0000313" key="3">
    <source>
        <dbReference type="Ensembl" id="ENSAPOP00000019047.1"/>
    </source>
</evidence>
<dbReference type="PANTHER" id="PTHR45784:SF3">
    <property type="entry name" value="C-TYPE LECTIN DOMAIN FAMILY 4 MEMBER K-LIKE-RELATED"/>
    <property type="match status" value="1"/>
</dbReference>
<dbReference type="InterPro" id="IPR016187">
    <property type="entry name" value="CTDL_fold"/>
</dbReference>
<dbReference type="STRING" id="80966.ENSAPOP00000019047"/>
<dbReference type="Ensembl" id="ENSAPOT00000028897.1">
    <property type="protein sequence ID" value="ENSAPOP00000019047.1"/>
    <property type="gene ID" value="ENSAPOG00000022421.1"/>
</dbReference>
<evidence type="ECO:0000256" key="1">
    <source>
        <dbReference type="ARBA" id="ARBA00023157"/>
    </source>
</evidence>
<dbReference type="Gene3D" id="3.10.100.10">
    <property type="entry name" value="Mannose-Binding Protein A, subunit A"/>
    <property type="match status" value="1"/>
</dbReference>